<keyword evidence="2" id="KW-1185">Reference proteome</keyword>
<evidence type="ECO:0000313" key="2">
    <source>
        <dbReference type="Proteomes" id="UP001497535"/>
    </source>
</evidence>
<protein>
    <submittedName>
        <fullName evidence="1">Uncharacterized protein</fullName>
    </submittedName>
</protein>
<accession>A0ACB1B0Y9</accession>
<dbReference type="Proteomes" id="UP001497535">
    <property type="component" value="Unassembled WGS sequence"/>
</dbReference>
<reference evidence="1" key="1">
    <citation type="submission" date="2023-11" db="EMBL/GenBank/DDBJ databases">
        <authorList>
            <person name="Poullet M."/>
        </authorList>
    </citation>
    <scope>NUCLEOTIDE SEQUENCE</scope>
    <source>
        <strain evidence="1">E1834</strain>
    </source>
</reference>
<comment type="caution">
    <text evidence="1">The sequence shown here is derived from an EMBL/GenBank/DDBJ whole genome shotgun (WGS) entry which is preliminary data.</text>
</comment>
<proteinExistence type="predicted"/>
<dbReference type="EMBL" id="CAVMJV010000148">
    <property type="protein sequence ID" value="CAK5114006.1"/>
    <property type="molecule type" value="Genomic_DNA"/>
</dbReference>
<evidence type="ECO:0000313" key="1">
    <source>
        <dbReference type="EMBL" id="CAK5114006.1"/>
    </source>
</evidence>
<sequence length="190" mass="22750">MEKPRIDPCIGKQIELVVLVISRRESFHKRIGIRNSWAKDANEKMIIRYVIGDPAEKEENGEKLNKILDEEQEQFGDLIRYYNIMEGYHFLQFKTGAAFQWQQKWCRNAEYVMKIDDDVIIDLPRWAFWNEHKFKKQLTETKNGLAFFGYLVGETPTIREKSSKWYVIIMIWTFNSQILIVRFVWYPSAD</sequence>
<name>A0ACB1B0Y9_MELEN</name>
<gene>
    <name evidence="1" type="ORF">MENTE1834_LOCUS45265</name>
</gene>
<organism evidence="1 2">
    <name type="scientific">Meloidogyne enterolobii</name>
    <name type="common">Root-knot nematode worm</name>
    <name type="synonym">Meloidogyne mayaguensis</name>
    <dbReference type="NCBI Taxonomy" id="390850"/>
    <lineage>
        <taxon>Eukaryota</taxon>
        <taxon>Metazoa</taxon>
        <taxon>Ecdysozoa</taxon>
        <taxon>Nematoda</taxon>
        <taxon>Chromadorea</taxon>
        <taxon>Rhabditida</taxon>
        <taxon>Tylenchina</taxon>
        <taxon>Tylenchomorpha</taxon>
        <taxon>Tylenchoidea</taxon>
        <taxon>Meloidogynidae</taxon>
        <taxon>Meloidogyninae</taxon>
        <taxon>Meloidogyne</taxon>
    </lineage>
</organism>